<evidence type="ECO:0000259" key="1">
    <source>
        <dbReference type="SMART" id="SM00644"/>
    </source>
</evidence>
<sequence length="243" mass="25554">MIPNEVQAALVALGYSVAVDGNIGPKTRDAIKEFQARYSLAVDGVAGPKTIAKLQQVLADAKPASAPPPAGMAVPAHWMPPGRLERVICHWTAGQHRASALDRSHYHVLIEADGGVVRGDCAISANGIGGTGPRASHTLNCNTGSIGVSLCCMAGAKEQPFEPGKAPMTLEQWATLAQVVADLCRRYDIPVTPKTVLSHAEVQTNLGIKQRGKWDISRLAFDPSIKGAKACGDRLRAAVAALL</sequence>
<dbReference type="Pfam" id="PF01471">
    <property type="entry name" value="PG_binding_1"/>
    <property type="match status" value="1"/>
</dbReference>
<protein>
    <submittedName>
        <fullName evidence="2">Peptidoglycan-binding protein</fullName>
    </submittedName>
</protein>
<dbReference type="EMBL" id="JBHSLV010000007">
    <property type="protein sequence ID" value="MFC5391609.1"/>
    <property type="molecule type" value="Genomic_DNA"/>
</dbReference>
<dbReference type="SUPFAM" id="SSF47090">
    <property type="entry name" value="PGBD-like"/>
    <property type="match status" value="1"/>
</dbReference>
<evidence type="ECO:0000313" key="3">
    <source>
        <dbReference type="Proteomes" id="UP001596104"/>
    </source>
</evidence>
<organism evidence="2 3">
    <name type="scientific">Bosea vestrisii</name>
    <dbReference type="NCBI Taxonomy" id="151416"/>
    <lineage>
        <taxon>Bacteria</taxon>
        <taxon>Pseudomonadati</taxon>
        <taxon>Pseudomonadota</taxon>
        <taxon>Alphaproteobacteria</taxon>
        <taxon>Hyphomicrobiales</taxon>
        <taxon>Boseaceae</taxon>
        <taxon>Bosea</taxon>
    </lineage>
</organism>
<dbReference type="Gene3D" id="3.40.80.10">
    <property type="entry name" value="Peptidoglycan recognition protein-like"/>
    <property type="match status" value="1"/>
</dbReference>
<gene>
    <name evidence="2" type="ORF">ACFPPC_03020</name>
</gene>
<dbReference type="SUPFAM" id="SSF55846">
    <property type="entry name" value="N-acetylmuramoyl-L-alanine amidase-like"/>
    <property type="match status" value="1"/>
</dbReference>
<proteinExistence type="predicted"/>
<dbReference type="InterPro" id="IPR036505">
    <property type="entry name" value="Amidase/PGRP_sf"/>
</dbReference>
<dbReference type="InterPro" id="IPR002477">
    <property type="entry name" value="Peptidoglycan-bd-like"/>
</dbReference>
<feature type="domain" description="N-acetylmuramoyl-L-alanine amidase" evidence="1">
    <location>
        <begin position="74"/>
        <end position="212"/>
    </location>
</feature>
<dbReference type="RefSeq" id="WP_377006412.1">
    <property type="nucleotide sequence ID" value="NZ_JBHSLV010000007.1"/>
</dbReference>
<dbReference type="Pfam" id="PF01510">
    <property type="entry name" value="Amidase_2"/>
    <property type="match status" value="1"/>
</dbReference>
<evidence type="ECO:0000313" key="2">
    <source>
        <dbReference type="EMBL" id="MFC5391609.1"/>
    </source>
</evidence>
<dbReference type="InterPro" id="IPR002502">
    <property type="entry name" value="Amidase_domain"/>
</dbReference>
<dbReference type="InterPro" id="IPR036365">
    <property type="entry name" value="PGBD-like_sf"/>
</dbReference>
<dbReference type="InterPro" id="IPR036366">
    <property type="entry name" value="PGBDSf"/>
</dbReference>
<reference evidence="3" key="1">
    <citation type="journal article" date="2019" name="Int. J. Syst. Evol. Microbiol.">
        <title>The Global Catalogue of Microorganisms (GCM) 10K type strain sequencing project: providing services to taxonomists for standard genome sequencing and annotation.</title>
        <authorList>
            <consortium name="The Broad Institute Genomics Platform"/>
            <consortium name="The Broad Institute Genome Sequencing Center for Infectious Disease"/>
            <person name="Wu L."/>
            <person name="Ma J."/>
        </authorList>
    </citation>
    <scope>NUCLEOTIDE SEQUENCE [LARGE SCALE GENOMIC DNA]</scope>
    <source>
        <strain evidence="3">CGMCC 1.16326</strain>
    </source>
</reference>
<dbReference type="Gene3D" id="1.10.101.10">
    <property type="entry name" value="PGBD-like superfamily/PGBD"/>
    <property type="match status" value="1"/>
</dbReference>
<keyword evidence="3" id="KW-1185">Reference proteome</keyword>
<dbReference type="CDD" id="cd06583">
    <property type="entry name" value="PGRP"/>
    <property type="match status" value="1"/>
</dbReference>
<comment type="caution">
    <text evidence="2">The sequence shown here is derived from an EMBL/GenBank/DDBJ whole genome shotgun (WGS) entry which is preliminary data.</text>
</comment>
<dbReference type="SMART" id="SM00644">
    <property type="entry name" value="Ami_2"/>
    <property type="match status" value="1"/>
</dbReference>
<dbReference type="Proteomes" id="UP001596104">
    <property type="component" value="Unassembled WGS sequence"/>
</dbReference>
<accession>A0ABW0H8L7</accession>
<name>A0ABW0H8L7_9HYPH</name>